<dbReference type="GO" id="GO:0070041">
    <property type="term" value="F:rRNA (uridine-C5-)-methyltransferase activity"/>
    <property type="evidence" value="ECO:0007669"/>
    <property type="project" value="TreeGrafter"/>
</dbReference>
<gene>
    <name evidence="6" type="ORF">H8E29_12435</name>
</gene>
<accession>A0A8J6NN61</accession>
<proteinExistence type="inferred from homology"/>
<dbReference type="Gene3D" id="2.40.50.140">
    <property type="entry name" value="Nucleic acid-binding proteins"/>
    <property type="match status" value="1"/>
</dbReference>
<organism evidence="6 7">
    <name type="scientific">Candidatus Desulfolinea nitratireducens</name>
    <dbReference type="NCBI Taxonomy" id="2841698"/>
    <lineage>
        <taxon>Bacteria</taxon>
        <taxon>Bacillati</taxon>
        <taxon>Chloroflexota</taxon>
        <taxon>Anaerolineae</taxon>
        <taxon>Anaerolineales</taxon>
        <taxon>Anaerolineales incertae sedis</taxon>
        <taxon>Candidatus Desulfolinea</taxon>
    </lineage>
</organism>
<name>A0A8J6NN61_9CHLR</name>
<dbReference type="InterPro" id="IPR029063">
    <property type="entry name" value="SAM-dependent_MTases_sf"/>
</dbReference>
<feature type="binding site" evidence="4">
    <location>
        <position position="300"/>
    </location>
    <ligand>
        <name>S-adenosyl-L-methionine</name>
        <dbReference type="ChEBI" id="CHEBI:59789"/>
    </ligand>
</feature>
<dbReference type="InterPro" id="IPR010280">
    <property type="entry name" value="U5_MeTrfase_fam"/>
</dbReference>
<protein>
    <submittedName>
        <fullName evidence="6">Class I SAM-dependent RNA methyltransferase</fullName>
    </submittedName>
</protein>
<keyword evidence="3 4" id="KW-0949">S-adenosyl-L-methionine</keyword>
<sequence length="413" mass="45946">MTDETYEITLEKFIYGGEAMGRLPASEGGKFGRAVFVPFALPGERVRIRLTFQKRGFARARLLEVLEDSPERIPPKCPHFGGCGHCAYQHIPYESQLRAKEEILRDQLIRIGKVKNPPVNEIIPSPEIWHYRNQMDFQLTDRRKQGISFPNILSITECHLPESTVNDFWTELEFGENDLFETISLRQDAANNLMLIIHSDNPETPEMTLETDLSVVHLTAGDAIVMGGDDHLVITLHNRPLRVSAASFSHPNTRVAEKMITHLLNTLPLTSDSTLIELFSGIGSFSAFLAPKVGRLVCIEESPAACEDFGINLDEFENVELYQAQAKDALPSLDFTPDILLADPPMGGLGRHTLDGILHLGAATLAYVSRDPSTLARDAARLIKGGYRLDEVTPFDVAPQTAQIDSISIFKKE</sequence>
<keyword evidence="1 4" id="KW-0489">Methyltransferase</keyword>
<comment type="caution">
    <text evidence="6">The sequence shown here is derived from an EMBL/GenBank/DDBJ whole genome shotgun (WGS) entry which is preliminary data.</text>
</comment>
<reference evidence="6 7" key="1">
    <citation type="submission" date="2020-08" db="EMBL/GenBank/DDBJ databases">
        <title>Bridging the membrane lipid divide: bacteria of the FCB group superphylum have the potential to synthesize archaeal ether lipids.</title>
        <authorList>
            <person name="Villanueva L."/>
            <person name="Von Meijenfeldt F.A.B."/>
            <person name="Westbye A.B."/>
            <person name="Yadav S."/>
            <person name="Hopmans E.C."/>
            <person name="Dutilh B.E."/>
            <person name="Sinninghe Damste J.S."/>
        </authorList>
    </citation>
    <scope>NUCLEOTIDE SEQUENCE [LARGE SCALE GENOMIC DNA]</scope>
    <source>
        <strain evidence="6">NIOZ-UU36</strain>
    </source>
</reference>
<evidence type="ECO:0000313" key="7">
    <source>
        <dbReference type="Proteomes" id="UP000614469"/>
    </source>
</evidence>
<dbReference type="AlphaFoldDB" id="A0A8J6NN61"/>
<evidence type="ECO:0000256" key="2">
    <source>
        <dbReference type="ARBA" id="ARBA00022679"/>
    </source>
</evidence>
<evidence type="ECO:0000256" key="3">
    <source>
        <dbReference type="ARBA" id="ARBA00022691"/>
    </source>
</evidence>
<evidence type="ECO:0000259" key="5">
    <source>
        <dbReference type="PROSITE" id="PS50926"/>
    </source>
</evidence>
<feature type="binding site" evidence="4">
    <location>
        <position position="279"/>
    </location>
    <ligand>
        <name>S-adenosyl-L-methionine</name>
        <dbReference type="ChEBI" id="CHEBI:59789"/>
    </ligand>
</feature>
<evidence type="ECO:0000313" key="6">
    <source>
        <dbReference type="EMBL" id="MBC8336067.1"/>
    </source>
</evidence>
<dbReference type="InterPro" id="IPR012340">
    <property type="entry name" value="NA-bd_OB-fold"/>
</dbReference>
<dbReference type="PANTHER" id="PTHR11061">
    <property type="entry name" value="RNA M5U METHYLTRANSFERASE"/>
    <property type="match status" value="1"/>
</dbReference>
<dbReference type="SUPFAM" id="SSF53335">
    <property type="entry name" value="S-adenosyl-L-methionine-dependent methyltransferases"/>
    <property type="match status" value="1"/>
</dbReference>
<comment type="similarity">
    <text evidence="4">Belongs to the class I-like SAM-binding methyltransferase superfamily. RNA M5U methyltransferase family.</text>
</comment>
<evidence type="ECO:0000256" key="1">
    <source>
        <dbReference type="ARBA" id="ARBA00022603"/>
    </source>
</evidence>
<feature type="domain" description="TRAM" evidence="5">
    <location>
        <begin position="1"/>
        <end position="64"/>
    </location>
</feature>
<feature type="binding site" evidence="4">
    <location>
        <position position="343"/>
    </location>
    <ligand>
        <name>S-adenosyl-L-methionine</name>
        <dbReference type="ChEBI" id="CHEBI:59789"/>
    </ligand>
</feature>
<dbReference type="Pfam" id="PF01938">
    <property type="entry name" value="TRAM"/>
    <property type="match status" value="1"/>
</dbReference>
<dbReference type="Gene3D" id="3.40.50.150">
    <property type="entry name" value="Vaccinia Virus protein VP39"/>
    <property type="match status" value="2"/>
</dbReference>
<comment type="caution">
    <text evidence="4">Lacks conserved residue(s) required for the propagation of feature annotation.</text>
</comment>
<dbReference type="Proteomes" id="UP000614469">
    <property type="component" value="Unassembled WGS sequence"/>
</dbReference>
<dbReference type="InterPro" id="IPR002792">
    <property type="entry name" value="TRAM_dom"/>
</dbReference>
<dbReference type="PANTHER" id="PTHR11061:SF30">
    <property type="entry name" value="TRNA (URACIL(54)-C(5))-METHYLTRANSFERASE"/>
    <property type="match status" value="1"/>
</dbReference>
<dbReference type="EMBL" id="JACNJN010000137">
    <property type="protein sequence ID" value="MBC8336067.1"/>
    <property type="molecule type" value="Genomic_DNA"/>
</dbReference>
<keyword evidence="2 4" id="KW-0808">Transferase</keyword>
<dbReference type="PROSITE" id="PS50926">
    <property type="entry name" value="TRAM"/>
    <property type="match status" value="1"/>
</dbReference>
<dbReference type="Pfam" id="PF05958">
    <property type="entry name" value="tRNA_U5-meth_tr"/>
    <property type="match status" value="1"/>
</dbReference>
<dbReference type="GO" id="GO:0070475">
    <property type="term" value="P:rRNA base methylation"/>
    <property type="evidence" value="ECO:0007669"/>
    <property type="project" value="TreeGrafter"/>
</dbReference>
<dbReference type="SUPFAM" id="SSF50249">
    <property type="entry name" value="Nucleic acid-binding proteins"/>
    <property type="match status" value="1"/>
</dbReference>
<dbReference type="PROSITE" id="PS51687">
    <property type="entry name" value="SAM_MT_RNA_M5U"/>
    <property type="match status" value="1"/>
</dbReference>
<evidence type="ECO:0000256" key="4">
    <source>
        <dbReference type="PROSITE-ProRule" id="PRU01024"/>
    </source>
</evidence>